<dbReference type="EMBL" id="GBXM01009485">
    <property type="protein sequence ID" value="JAH99092.1"/>
    <property type="molecule type" value="Transcribed_RNA"/>
</dbReference>
<protein>
    <submittedName>
        <fullName evidence="1">Uncharacterized protein</fullName>
    </submittedName>
</protein>
<name>A0A0E9X8L7_ANGAN</name>
<proteinExistence type="predicted"/>
<dbReference type="AlphaFoldDB" id="A0A0E9X8L7"/>
<organism evidence="1">
    <name type="scientific">Anguilla anguilla</name>
    <name type="common">European freshwater eel</name>
    <name type="synonym">Muraena anguilla</name>
    <dbReference type="NCBI Taxonomy" id="7936"/>
    <lineage>
        <taxon>Eukaryota</taxon>
        <taxon>Metazoa</taxon>
        <taxon>Chordata</taxon>
        <taxon>Craniata</taxon>
        <taxon>Vertebrata</taxon>
        <taxon>Euteleostomi</taxon>
        <taxon>Actinopterygii</taxon>
        <taxon>Neopterygii</taxon>
        <taxon>Teleostei</taxon>
        <taxon>Anguilliformes</taxon>
        <taxon>Anguillidae</taxon>
        <taxon>Anguilla</taxon>
    </lineage>
</organism>
<accession>A0A0E9X8L7</accession>
<reference evidence="1" key="2">
    <citation type="journal article" date="2015" name="Fish Shellfish Immunol.">
        <title>Early steps in the European eel (Anguilla anguilla)-Vibrio vulnificus interaction in the gills: Role of the RtxA13 toxin.</title>
        <authorList>
            <person name="Callol A."/>
            <person name="Pajuelo D."/>
            <person name="Ebbesson L."/>
            <person name="Teles M."/>
            <person name="MacKenzie S."/>
            <person name="Amaro C."/>
        </authorList>
    </citation>
    <scope>NUCLEOTIDE SEQUENCE</scope>
</reference>
<reference evidence="1" key="1">
    <citation type="submission" date="2014-11" db="EMBL/GenBank/DDBJ databases">
        <authorList>
            <person name="Amaro Gonzalez C."/>
        </authorList>
    </citation>
    <scope>NUCLEOTIDE SEQUENCE</scope>
</reference>
<sequence>MFLGIAVAKKKKTFLCRCMWQHLAMPVFTLRFNTANEQTGKQLNVSKTFMDSTWCRQARVKESSIFYEWVVHCP</sequence>
<evidence type="ECO:0000313" key="1">
    <source>
        <dbReference type="EMBL" id="JAH99092.1"/>
    </source>
</evidence>